<evidence type="ECO:0000313" key="3">
    <source>
        <dbReference type="Proteomes" id="UP000035352"/>
    </source>
</evidence>
<keyword evidence="3" id="KW-1185">Reference proteome</keyword>
<dbReference type="AlphaFoldDB" id="A0A0G3BLK8"/>
<dbReference type="OrthoDB" id="10630at2"/>
<protein>
    <submittedName>
        <fullName evidence="2">Phosphoesterase</fullName>
    </submittedName>
</protein>
<accession>A0A0G3BLK8</accession>
<evidence type="ECO:0000313" key="2">
    <source>
        <dbReference type="EMBL" id="AKJ30267.1"/>
    </source>
</evidence>
<name>A0A0G3BLK8_9BURK</name>
<dbReference type="Gene3D" id="3.10.310.30">
    <property type="match status" value="1"/>
</dbReference>
<proteinExistence type="predicted"/>
<dbReference type="PANTHER" id="PTHR46922:SF4">
    <property type="entry name" value="DHHA1 DOMAIN PROTEIN"/>
    <property type="match status" value="1"/>
</dbReference>
<dbReference type="STRING" id="413882.AAW51_3576"/>
<organism evidence="2 3">
    <name type="scientific">Caldimonas brevitalea</name>
    <dbReference type="NCBI Taxonomy" id="413882"/>
    <lineage>
        <taxon>Bacteria</taxon>
        <taxon>Pseudomonadati</taxon>
        <taxon>Pseudomonadota</taxon>
        <taxon>Betaproteobacteria</taxon>
        <taxon>Burkholderiales</taxon>
        <taxon>Sphaerotilaceae</taxon>
        <taxon>Caldimonas</taxon>
    </lineage>
</organism>
<gene>
    <name evidence="2" type="ORF">AAW51_3576</name>
</gene>
<dbReference type="GO" id="GO:0003676">
    <property type="term" value="F:nucleic acid binding"/>
    <property type="evidence" value="ECO:0007669"/>
    <property type="project" value="InterPro"/>
</dbReference>
<dbReference type="PANTHER" id="PTHR46922">
    <property type="entry name" value="DHHA1 DOMAIN PROTEIN"/>
    <property type="match status" value="1"/>
</dbReference>
<dbReference type="EMBL" id="CP011371">
    <property type="protein sequence ID" value="AKJ30267.1"/>
    <property type="molecule type" value="Genomic_DNA"/>
</dbReference>
<evidence type="ECO:0000259" key="1">
    <source>
        <dbReference type="Pfam" id="PF02272"/>
    </source>
</evidence>
<dbReference type="Pfam" id="PF02272">
    <property type="entry name" value="DHHA1"/>
    <property type="match status" value="1"/>
</dbReference>
<dbReference type="RefSeq" id="WP_047195674.1">
    <property type="nucleotide sequence ID" value="NZ_CP011371.1"/>
</dbReference>
<dbReference type="KEGG" id="pbh:AAW51_3576"/>
<sequence>MSSILTPSTPTVAPDRSDPKPLIIYHGRCPDGFAAALAAWRYYEGQAEFQGFEHGQPPPDVTGRAVYILDFSFPLEGMLQLDAQAAKLVMLDHHQSAADKLRGFKCRCGTVHFDMKKSGARLAWDYFCPGDPLPALVRYVEDRDIWKWEFPDSRPFLAALDMEAQVFERWDRIAGFDEPELQAFVERGRAMDEKFNRLAEDIAAAALPIRFNGLDGLMVNAPGAFHSEVGNLLAQRCGSFALMWNISSTGKVKVGLRSVGDFNTIPLAESMGGGGHRNATGFVMPVARLPELLSGVFDAQPSQPAAAPT</sequence>
<dbReference type="InterPro" id="IPR003156">
    <property type="entry name" value="DHHA1_dom"/>
</dbReference>
<dbReference type="SUPFAM" id="SSF64182">
    <property type="entry name" value="DHH phosphoesterases"/>
    <property type="match status" value="1"/>
</dbReference>
<feature type="domain" description="DHHA1" evidence="1">
    <location>
        <begin position="238"/>
        <end position="294"/>
    </location>
</feature>
<dbReference type="Proteomes" id="UP000035352">
    <property type="component" value="Chromosome"/>
</dbReference>
<dbReference type="PATRIC" id="fig|413882.6.peg.3735"/>
<dbReference type="InterPro" id="IPR038763">
    <property type="entry name" value="DHH_sf"/>
</dbReference>
<reference evidence="2 3" key="1">
    <citation type="submission" date="2015-05" db="EMBL/GenBank/DDBJ databases">
        <authorList>
            <person name="Tang B."/>
            <person name="Yu Y."/>
        </authorList>
    </citation>
    <scope>NUCLEOTIDE SEQUENCE [LARGE SCALE GENOMIC DNA]</scope>
    <source>
        <strain evidence="2 3">DSM 7029</strain>
    </source>
</reference>